<evidence type="ECO:0000313" key="2">
    <source>
        <dbReference type="Proteomes" id="UP001057452"/>
    </source>
</evidence>
<protein>
    <submittedName>
        <fullName evidence="1">Uncharacterized protein</fullName>
    </submittedName>
</protein>
<keyword evidence="2" id="KW-1185">Reference proteome</keyword>
<sequence>MKCEHGRDVFEVTPTPPSSHHHHYHLHSTTPQLPLPPTSLYPIWPAPPRSFGRGVVESSVAFLANDAPLPTHAHTHIHTHIFLRTHTLSSSETNCCSNRWAPLAAPHWGESPTDTFLFPHATRRWLTGWKTEAPHILRSRHSP</sequence>
<proteinExistence type="predicted"/>
<gene>
    <name evidence="1" type="ORF">KUCAC02_000469</name>
</gene>
<name>A0ACB9W5M3_CHAAC</name>
<organism evidence="1 2">
    <name type="scientific">Chaenocephalus aceratus</name>
    <name type="common">Blackfin icefish</name>
    <name type="synonym">Chaenichthys aceratus</name>
    <dbReference type="NCBI Taxonomy" id="36190"/>
    <lineage>
        <taxon>Eukaryota</taxon>
        <taxon>Metazoa</taxon>
        <taxon>Chordata</taxon>
        <taxon>Craniata</taxon>
        <taxon>Vertebrata</taxon>
        <taxon>Euteleostomi</taxon>
        <taxon>Actinopterygii</taxon>
        <taxon>Neopterygii</taxon>
        <taxon>Teleostei</taxon>
        <taxon>Neoteleostei</taxon>
        <taxon>Acanthomorphata</taxon>
        <taxon>Eupercaria</taxon>
        <taxon>Perciformes</taxon>
        <taxon>Notothenioidei</taxon>
        <taxon>Channichthyidae</taxon>
        <taxon>Chaenocephalus</taxon>
    </lineage>
</organism>
<dbReference type="EMBL" id="CM043802">
    <property type="protein sequence ID" value="KAI4808407.1"/>
    <property type="molecule type" value="Genomic_DNA"/>
</dbReference>
<evidence type="ECO:0000313" key="1">
    <source>
        <dbReference type="EMBL" id="KAI4808407.1"/>
    </source>
</evidence>
<reference evidence="1" key="1">
    <citation type="submission" date="2022-05" db="EMBL/GenBank/DDBJ databases">
        <title>Chromosome-level genome of Chaenocephalus aceratus.</title>
        <authorList>
            <person name="Park H."/>
        </authorList>
    </citation>
    <scope>NUCLEOTIDE SEQUENCE</scope>
    <source>
        <strain evidence="1">KU_202001</strain>
    </source>
</reference>
<comment type="caution">
    <text evidence="1">The sequence shown here is derived from an EMBL/GenBank/DDBJ whole genome shotgun (WGS) entry which is preliminary data.</text>
</comment>
<accession>A0ACB9W5M3</accession>
<dbReference type="Proteomes" id="UP001057452">
    <property type="component" value="Chromosome 18"/>
</dbReference>